<dbReference type="EMBL" id="WAEL01000008">
    <property type="protein sequence ID" value="NID12721.1"/>
    <property type="molecule type" value="Genomic_DNA"/>
</dbReference>
<protein>
    <submittedName>
        <fullName evidence="2">T9SS type A sorting domain-containing protein</fullName>
    </submittedName>
</protein>
<dbReference type="InterPro" id="IPR026444">
    <property type="entry name" value="Secre_tail"/>
</dbReference>
<evidence type="ECO:0000313" key="3">
    <source>
        <dbReference type="Proteomes" id="UP000606008"/>
    </source>
</evidence>
<dbReference type="Pfam" id="PF18962">
    <property type="entry name" value="Por_Secre_tail"/>
    <property type="match status" value="1"/>
</dbReference>
<dbReference type="Proteomes" id="UP000606008">
    <property type="component" value="Unassembled WGS sequence"/>
</dbReference>
<reference evidence="2" key="1">
    <citation type="submission" date="2024-05" db="EMBL/GenBank/DDBJ databases">
        <authorList>
            <person name="Jung D.-H."/>
        </authorList>
    </citation>
    <scope>NUCLEOTIDE SEQUENCE</scope>
    <source>
        <strain evidence="2">JA-25</strain>
    </source>
</reference>
<feature type="domain" description="Secretion system C-terminal sorting" evidence="1">
    <location>
        <begin position="512"/>
        <end position="583"/>
    </location>
</feature>
<comment type="caution">
    <text evidence="2">The sequence shown here is derived from an EMBL/GenBank/DDBJ whole genome shotgun (WGS) entry which is preliminary data.</text>
</comment>
<gene>
    <name evidence="2" type="ORF">F7231_21300</name>
</gene>
<evidence type="ECO:0000259" key="1">
    <source>
        <dbReference type="Pfam" id="PF18962"/>
    </source>
</evidence>
<dbReference type="NCBIfam" id="TIGR04183">
    <property type="entry name" value="Por_Secre_tail"/>
    <property type="match status" value="1"/>
</dbReference>
<name>A0ABX0QKQ6_9BACT</name>
<organism evidence="2 3">
    <name type="scientific">Fibrivirga algicola</name>
    <dbReference type="NCBI Taxonomy" id="2950420"/>
    <lineage>
        <taxon>Bacteria</taxon>
        <taxon>Pseudomonadati</taxon>
        <taxon>Bacteroidota</taxon>
        <taxon>Cytophagia</taxon>
        <taxon>Cytophagales</taxon>
        <taxon>Spirosomataceae</taxon>
        <taxon>Fibrivirga</taxon>
    </lineage>
</organism>
<dbReference type="RefSeq" id="WP_166693454.1">
    <property type="nucleotide sequence ID" value="NZ_WAEL01000008.1"/>
</dbReference>
<sequence length="585" mass="64865">MKISKLLLVLVGLLVGQIAVGQSLKLPFFDDFSTARQTASPTRWVAGSNVYINNTLTINHPTVNVATFDGLRQTGLPYALNDENAEGGTDTLTSLPIDLGGLTVSNGVYLSFYWQRRGLGELPDATDSLTLEFLGRDGAWLQAWTQGGGTIDNNFTFQLLQVANPVFFHPAFQFRFRSRGRQSGMFDSWHIDYVYLNQNRTATNIPLRDRAMRQPVTPLLRRYTAMPLAQFLARPATDYADTVRSDFTNLFTEFIPINSRFTVRDLVSGQVFQRDTLANRINALGLSRNPLAFRTRLPTGLSGRALLQTTFNLITQDASNPDVPGLNLTLNDTLSAITVLDDYYAYDDGSAETVKQVNQRLGRVAVKFVLNRADAVRGVRLNISPTRRDQRGQTILLGIYADNNGQPAAQPILQQPFSVSYATQRNGFTEFTFANPVNVPDSVFYVAFSQLDDPAIPIGFDRNSPFRDKLFVNLGTRWDRVTDQDGALMLRPVMNNGPAVITATEPTAAASVFPNPTAGLINWSGSLRGAVQLDVLDVSGRLLQTRPLSASQITTDLSDLPDGFYLLRFIDEQARPRTTKLIIRH</sequence>
<evidence type="ECO:0000313" key="2">
    <source>
        <dbReference type="EMBL" id="NID12721.1"/>
    </source>
</evidence>
<keyword evidence="3" id="KW-1185">Reference proteome</keyword>
<proteinExistence type="predicted"/>
<accession>A0ABX0QKQ6</accession>